<dbReference type="SUPFAM" id="SSF53474">
    <property type="entry name" value="alpha/beta-Hydrolases"/>
    <property type="match status" value="1"/>
</dbReference>
<dbReference type="InterPro" id="IPR050309">
    <property type="entry name" value="Type-B_Carboxylest/Lipase"/>
</dbReference>
<dbReference type="GeneID" id="63779758"/>
<feature type="signal peptide" evidence="3">
    <location>
        <begin position="1"/>
        <end position="18"/>
    </location>
</feature>
<protein>
    <recommendedName>
        <fullName evidence="3">Carboxylic ester hydrolase</fullName>
        <ecNumber evidence="3">3.1.1.-</ecNumber>
    </recommendedName>
</protein>
<keyword evidence="6" id="KW-1185">Reference proteome</keyword>
<name>A0A1Y2E6K6_9PEZI</name>
<evidence type="ECO:0000259" key="4">
    <source>
        <dbReference type="Pfam" id="PF00135"/>
    </source>
</evidence>
<evidence type="ECO:0000256" key="1">
    <source>
        <dbReference type="ARBA" id="ARBA00005964"/>
    </source>
</evidence>
<evidence type="ECO:0000313" key="5">
    <source>
        <dbReference type="EMBL" id="ORY67162.1"/>
    </source>
</evidence>
<evidence type="ECO:0000313" key="6">
    <source>
        <dbReference type="Proteomes" id="UP000193689"/>
    </source>
</evidence>
<dbReference type="InterPro" id="IPR029058">
    <property type="entry name" value="AB_hydrolase_fold"/>
</dbReference>
<feature type="domain" description="Carboxylesterase type B" evidence="4">
    <location>
        <begin position="30"/>
        <end position="509"/>
    </location>
</feature>
<dbReference type="PROSITE" id="PS00122">
    <property type="entry name" value="CARBOXYLESTERASE_B_1"/>
    <property type="match status" value="1"/>
</dbReference>
<dbReference type="OrthoDB" id="408631at2759"/>
<keyword evidence="3" id="KW-0732">Signal</keyword>
<dbReference type="GO" id="GO:0016787">
    <property type="term" value="F:hydrolase activity"/>
    <property type="evidence" value="ECO:0007669"/>
    <property type="project" value="UniProtKB-KW"/>
</dbReference>
<dbReference type="STRING" id="1141098.A0A1Y2E6K6"/>
<dbReference type="InParanoid" id="A0A1Y2E6K6"/>
<organism evidence="5 6">
    <name type="scientific">Pseudomassariella vexata</name>
    <dbReference type="NCBI Taxonomy" id="1141098"/>
    <lineage>
        <taxon>Eukaryota</taxon>
        <taxon>Fungi</taxon>
        <taxon>Dikarya</taxon>
        <taxon>Ascomycota</taxon>
        <taxon>Pezizomycotina</taxon>
        <taxon>Sordariomycetes</taxon>
        <taxon>Xylariomycetidae</taxon>
        <taxon>Amphisphaeriales</taxon>
        <taxon>Pseudomassariaceae</taxon>
        <taxon>Pseudomassariella</taxon>
    </lineage>
</organism>
<comment type="caution">
    <text evidence="5">The sequence shown here is derived from an EMBL/GenBank/DDBJ whole genome shotgun (WGS) entry which is preliminary data.</text>
</comment>
<feature type="chain" id="PRO_5011826204" description="Carboxylic ester hydrolase" evidence="3">
    <location>
        <begin position="19"/>
        <end position="539"/>
    </location>
</feature>
<dbReference type="EC" id="3.1.1.-" evidence="3"/>
<dbReference type="Gene3D" id="3.40.50.1820">
    <property type="entry name" value="alpha/beta hydrolase"/>
    <property type="match status" value="1"/>
</dbReference>
<comment type="similarity">
    <text evidence="1 3">Belongs to the type-B carboxylesterase/lipase family.</text>
</comment>
<dbReference type="InterPro" id="IPR019826">
    <property type="entry name" value="Carboxylesterase_B_AS"/>
</dbReference>
<gene>
    <name evidence="5" type="ORF">BCR38DRAFT_482798</name>
</gene>
<dbReference type="AlphaFoldDB" id="A0A1Y2E6K6"/>
<dbReference type="RefSeq" id="XP_040717786.1">
    <property type="nucleotide sequence ID" value="XM_040863546.1"/>
</dbReference>
<dbReference type="Pfam" id="PF00135">
    <property type="entry name" value="COesterase"/>
    <property type="match status" value="1"/>
</dbReference>
<reference evidence="5 6" key="1">
    <citation type="submission" date="2016-07" db="EMBL/GenBank/DDBJ databases">
        <title>Pervasive Adenine N6-methylation of Active Genes in Fungi.</title>
        <authorList>
            <consortium name="DOE Joint Genome Institute"/>
            <person name="Mondo S.J."/>
            <person name="Dannebaum R.O."/>
            <person name="Kuo R.C."/>
            <person name="Labutti K."/>
            <person name="Haridas S."/>
            <person name="Kuo A."/>
            <person name="Salamov A."/>
            <person name="Ahrendt S.R."/>
            <person name="Lipzen A."/>
            <person name="Sullivan W."/>
            <person name="Andreopoulos W.B."/>
            <person name="Clum A."/>
            <person name="Lindquist E."/>
            <person name="Daum C."/>
            <person name="Ramamoorthy G.K."/>
            <person name="Gryganskyi A."/>
            <person name="Culley D."/>
            <person name="Magnuson J.K."/>
            <person name="James T.Y."/>
            <person name="O'Malley M.A."/>
            <person name="Stajich J.E."/>
            <person name="Spatafora J.W."/>
            <person name="Visel A."/>
            <person name="Grigoriev I.V."/>
        </authorList>
    </citation>
    <scope>NUCLEOTIDE SEQUENCE [LARGE SCALE GENOMIC DNA]</scope>
    <source>
        <strain evidence="5 6">CBS 129021</strain>
    </source>
</reference>
<evidence type="ECO:0000256" key="2">
    <source>
        <dbReference type="ARBA" id="ARBA00022801"/>
    </source>
</evidence>
<evidence type="ECO:0000256" key="3">
    <source>
        <dbReference type="RuleBase" id="RU361235"/>
    </source>
</evidence>
<keyword evidence="2 3" id="KW-0378">Hydrolase</keyword>
<proteinExistence type="inferred from homology"/>
<sequence length="539" mass="58021">MKNILSFGLTSLVSVALAQVAPTVDLGYEIHGATVNTTGDYYLFSSVPYAQQPVGDLRFQKPVALSEKTNGTVNNGSTTTMCMQAYPAWILALQAQAYGVDEATIEAILASQPGQTESCLVLDVYVPAAVFNKSVAETPVLLWIHGGGFTSGSKISSGSPAGLIARSQLSNESEVIFVSINYRLGMFGWLAGDDVTPNLGLYDQRMAMEWVQKYISRFGGDPNKLTVMGESAGASSILHHITGYGGAVSAPFQRAISQSPAFQFNINTTKTYDLTLDVASNVTEMTISSVEQLKSLDLATLQAINQRVVIQAMQGTFNYGIVTDGTYVPKTPQVLLLEGKFDHSVNVMASHMSNESIPFIPSSLTTAANIQAYLTSSLPQATPETIAYILQTVYPDVLDGTYPWTTEFARAATIASEINFACSTNYLATAFANKTYNYVFSYPPGYHAADLPYIFFNGDTTTADDGLPVNETLAHALQDYIVAFVQTGKPQAEGLVDFPEYGSEAAVLDFTYGGVVRGVDDLANPRCDWIQQAMAEGLI</sequence>
<accession>A0A1Y2E6K6</accession>
<dbReference type="Proteomes" id="UP000193689">
    <property type="component" value="Unassembled WGS sequence"/>
</dbReference>
<dbReference type="EMBL" id="MCFJ01000004">
    <property type="protein sequence ID" value="ORY67162.1"/>
    <property type="molecule type" value="Genomic_DNA"/>
</dbReference>
<dbReference type="PANTHER" id="PTHR11559">
    <property type="entry name" value="CARBOXYLESTERASE"/>
    <property type="match status" value="1"/>
</dbReference>
<dbReference type="InterPro" id="IPR002018">
    <property type="entry name" value="CarbesteraseB"/>
</dbReference>